<proteinExistence type="predicted"/>
<dbReference type="EMBL" id="NHTK01000559">
    <property type="protein sequence ID" value="PPR06918.1"/>
    <property type="molecule type" value="Genomic_DNA"/>
</dbReference>
<dbReference type="InterPro" id="IPR032675">
    <property type="entry name" value="LRR_dom_sf"/>
</dbReference>
<dbReference type="AlphaFoldDB" id="A0A409YVD0"/>
<reference evidence="1 2" key="1">
    <citation type="journal article" date="2018" name="Evol. Lett.">
        <title>Horizontal gene cluster transfer increased hallucinogenic mushroom diversity.</title>
        <authorList>
            <person name="Reynolds H.T."/>
            <person name="Vijayakumar V."/>
            <person name="Gluck-Thaler E."/>
            <person name="Korotkin H.B."/>
            <person name="Matheny P.B."/>
            <person name="Slot J.C."/>
        </authorList>
    </citation>
    <scope>NUCLEOTIDE SEQUENCE [LARGE SCALE GENOMIC DNA]</scope>
    <source>
        <strain evidence="1 2">2629</strain>
    </source>
</reference>
<dbReference type="OrthoDB" id="3045996at2759"/>
<gene>
    <name evidence="1" type="ORF">CVT24_010999</name>
</gene>
<comment type="caution">
    <text evidence="1">The sequence shown here is derived from an EMBL/GenBank/DDBJ whole genome shotgun (WGS) entry which is preliminary data.</text>
</comment>
<dbReference type="Gene3D" id="3.80.10.10">
    <property type="entry name" value="Ribonuclease Inhibitor"/>
    <property type="match status" value="1"/>
</dbReference>
<protein>
    <recommendedName>
        <fullName evidence="3">F-box domain-containing protein</fullName>
    </recommendedName>
</protein>
<dbReference type="InParanoid" id="A0A409YVD0"/>
<evidence type="ECO:0000313" key="2">
    <source>
        <dbReference type="Proteomes" id="UP000284842"/>
    </source>
</evidence>
<organism evidence="1 2">
    <name type="scientific">Panaeolus cyanescens</name>
    <dbReference type="NCBI Taxonomy" id="181874"/>
    <lineage>
        <taxon>Eukaryota</taxon>
        <taxon>Fungi</taxon>
        <taxon>Dikarya</taxon>
        <taxon>Basidiomycota</taxon>
        <taxon>Agaricomycotina</taxon>
        <taxon>Agaricomycetes</taxon>
        <taxon>Agaricomycetidae</taxon>
        <taxon>Agaricales</taxon>
        <taxon>Agaricineae</taxon>
        <taxon>Galeropsidaceae</taxon>
        <taxon>Panaeolus</taxon>
    </lineage>
</organism>
<name>A0A409YVD0_9AGAR</name>
<keyword evidence="2" id="KW-1185">Reference proteome</keyword>
<sequence length="601" mass="67515">MFSQAELINARVPWDDDVKTVNIDFPDYISQLLLCNTPPTEEELPQVTSYLQEAIEALLDVQEGLRSPTQGDAGEPALPTNALDEVNTLSTITKKIDAARIILSPVRRIPPEIIQEITLVCCYDPFNDNLNIPLAARFPLLLCRVSSEWRNAIESYTRLWSHLRCNPGVGRDTSAFNSTIQKYVTLAATAPVHLDLVLTTLSQQYERQSERFVSRTIGLLTLGGTTQIETLSVDFGTTGIDILAPIAEEMRFGSLPDLKVLNFKAPNQSSAVTVFKKVFADTPNLKRLYLEADHSFLNFDVLPQPMMRSLEEIELKGKDLDAAQWMLLVVGCKKLRKASFSLDGRPPNFLQAIRITKLPELTTLSLNFQRGCLYSPFLPFRWIKLQRLTTLALSFNSPVLPRIPLLDDNYIPKLSRLTHLSIVTNISSGSWGINAEGEPIHRNYINTTSDGVPVTIRRILSLARKDLESLELSLTAPLPIWRAVLKIWSGEHISTSGSNHKSTAIGMKYLHLCVPAGVIIRGFAEVLAQLVERQVNHPRCKLERLKVTIGVENYDRVGIVDEAVGLLQKGLDEYVDAYDLRLEHAVQTYQYQPSLSRHRRR</sequence>
<evidence type="ECO:0008006" key="3">
    <source>
        <dbReference type="Google" id="ProtNLM"/>
    </source>
</evidence>
<dbReference type="Proteomes" id="UP000284842">
    <property type="component" value="Unassembled WGS sequence"/>
</dbReference>
<accession>A0A409YVD0</accession>
<dbReference type="SUPFAM" id="SSF52047">
    <property type="entry name" value="RNI-like"/>
    <property type="match status" value="1"/>
</dbReference>
<evidence type="ECO:0000313" key="1">
    <source>
        <dbReference type="EMBL" id="PPR06918.1"/>
    </source>
</evidence>